<dbReference type="InterPro" id="IPR044144">
    <property type="entry name" value="SAF_UxaA/GarD"/>
</dbReference>
<dbReference type="Pfam" id="PF08666">
    <property type="entry name" value="SAF"/>
    <property type="match status" value="1"/>
</dbReference>
<dbReference type="RefSeq" id="WP_179267737.1">
    <property type="nucleotide sequence ID" value="NZ_CP058579.1"/>
</dbReference>
<name>A0A7D5L956_9EURY</name>
<evidence type="ECO:0000259" key="2">
    <source>
        <dbReference type="SMART" id="SM00858"/>
    </source>
</evidence>
<dbReference type="InterPro" id="IPR013974">
    <property type="entry name" value="SAF"/>
</dbReference>
<evidence type="ECO:0000313" key="3">
    <source>
        <dbReference type="EMBL" id="QLG61153.1"/>
    </source>
</evidence>
<evidence type="ECO:0000313" key="4">
    <source>
        <dbReference type="Proteomes" id="UP000509626"/>
    </source>
</evidence>
<evidence type="ECO:0000256" key="1">
    <source>
        <dbReference type="ARBA" id="ARBA00023239"/>
    </source>
</evidence>
<dbReference type="InterPro" id="IPR052172">
    <property type="entry name" value="UxaA_altronate/galactarate_dh"/>
</dbReference>
<dbReference type="GO" id="GO:0016829">
    <property type="term" value="F:lyase activity"/>
    <property type="evidence" value="ECO:0007669"/>
    <property type="project" value="UniProtKB-KW"/>
</dbReference>
<dbReference type="SMART" id="SM00858">
    <property type="entry name" value="SAF"/>
    <property type="match status" value="1"/>
</dbReference>
<sequence>MKGDVLGGSALRMTDADNVATALADLDAGAEFEIEGDVVLLPEAVPFGHKFAVRPIDRGEEVSKYGEVIGRATDDVAAGEWVHTHNCESTRGRGDLAAADATDGEQA</sequence>
<dbReference type="Gene3D" id="2.30.130.110">
    <property type="match status" value="1"/>
</dbReference>
<dbReference type="GeneID" id="56036825"/>
<dbReference type="Proteomes" id="UP000509626">
    <property type="component" value="Chromosome"/>
</dbReference>
<keyword evidence="4" id="KW-1185">Reference proteome</keyword>
<dbReference type="EMBL" id="CP058579">
    <property type="protein sequence ID" value="QLG61153.1"/>
    <property type="molecule type" value="Genomic_DNA"/>
</dbReference>
<dbReference type="PANTHER" id="PTHR30536:SF5">
    <property type="entry name" value="ALTRONATE DEHYDRATASE"/>
    <property type="match status" value="1"/>
</dbReference>
<keyword evidence="3" id="KW-0378">Hydrolase</keyword>
<dbReference type="PANTHER" id="PTHR30536">
    <property type="entry name" value="ALTRONATE/GALACTARATE DEHYDRATASE"/>
    <property type="match status" value="1"/>
</dbReference>
<dbReference type="CDD" id="cd11613">
    <property type="entry name" value="SAF_AH_GD"/>
    <property type="match status" value="1"/>
</dbReference>
<dbReference type="GO" id="GO:0016787">
    <property type="term" value="F:hydrolase activity"/>
    <property type="evidence" value="ECO:0007669"/>
    <property type="project" value="UniProtKB-KW"/>
</dbReference>
<accession>A0A7D5L956</accession>
<dbReference type="AlphaFoldDB" id="A0A7D5L956"/>
<dbReference type="KEGG" id="halu:HUG12_05160"/>
<keyword evidence="1" id="KW-0456">Lyase</keyword>
<protein>
    <submittedName>
        <fullName evidence="3">UxaA family hydrolase</fullName>
    </submittedName>
</protein>
<organism evidence="3 4">
    <name type="scientific">Halorarum salinum</name>
    <dbReference type="NCBI Taxonomy" id="2743089"/>
    <lineage>
        <taxon>Archaea</taxon>
        <taxon>Methanobacteriati</taxon>
        <taxon>Methanobacteriota</taxon>
        <taxon>Stenosarchaea group</taxon>
        <taxon>Halobacteria</taxon>
        <taxon>Halobacteriales</taxon>
        <taxon>Haloferacaceae</taxon>
        <taxon>Halorarum</taxon>
    </lineage>
</organism>
<dbReference type="GO" id="GO:0019698">
    <property type="term" value="P:D-galacturonate catabolic process"/>
    <property type="evidence" value="ECO:0007669"/>
    <property type="project" value="TreeGrafter"/>
</dbReference>
<dbReference type="OrthoDB" id="214896at2157"/>
<feature type="domain" description="SAF" evidence="2">
    <location>
        <begin position="17"/>
        <end position="88"/>
    </location>
</feature>
<gene>
    <name evidence="3" type="ORF">HUG12_05160</name>
</gene>
<reference evidence="3 4" key="1">
    <citation type="submission" date="2020-06" db="EMBL/GenBank/DDBJ databases">
        <title>NJ-3-1, isolated from saline soil.</title>
        <authorList>
            <person name="Cui H.L."/>
            <person name="Shi X."/>
        </authorList>
    </citation>
    <scope>NUCLEOTIDE SEQUENCE [LARGE SCALE GENOMIC DNA]</scope>
    <source>
        <strain evidence="3 4">NJ-3-1</strain>
    </source>
</reference>
<proteinExistence type="predicted"/>